<feature type="region of interest" description="Disordered" evidence="1">
    <location>
        <begin position="674"/>
        <end position="723"/>
    </location>
</feature>
<protein>
    <submittedName>
        <fullName evidence="2">Uncharacterized protein</fullName>
    </submittedName>
</protein>
<feature type="region of interest" description="Disordered" evidence="1">
    <location>
        <begin position="387"/>
        <end position="412"/>
    </location>
</feature>
<feature type="compositionally biased region" description="Low complexity" evidence="1">
    <location>
        <begin position="971"/>
        <end position="986"/>
    </location>
</feature>
<feature type="compositionally biased region" description="Polar residues" evidence="1">
    <location>
        <begin position="625"/>
        <end position="640"/>
    </location>
</feature>
<reference evidence="2 3" key="1">
    <citation type="journal article" date="2019" name="Mol. Ecol. Resour.">
        <title>Improving Illumina assemblies with Hi-C and long reads: an example with the North African dromedary.</title>
        <authorList>
            <person name="Elbers J.P."/>
            <person name="Rogers M.F."/>
            <person name="Perelman P.L."/>
            <person name="Proskuryakova A.A."/>
            <person name="Serdyukova N.A."/>
            <person name="Johnson W.E."/>
            <person name="Horin P."/>
            <person name="Corander J."/>
            <person name="Murphy D."/>
            <person name="Burger P.A."/>
        </authorList>
    </citation>
    <scope>NUCLEOTIDE SEQUENCE [LARGE SCALE GENOMIC DNA]</scope>
    <source>
        <strain evidence="2">Drom800</strain>
        <tissue evidence="2">Blood</tissue>
    </source>
</reference>
<keyword evidence="3" id="KW-1185">Reference proteome</keyword>
<feature type="region of interest" description="Disordered" evidence="1">
    <location>
        <begin position="756"/>
        <end position="776"/>
    </location>
</feature>
<accession>A0A5N4DLW7</accession>
<feature type="region of interest" description="Disordered" evidence="1">
    <location>
        <begin position="564"/>
        <end position="644"/>
    </location>
</feature>
<evidence type="ECO:0000256" key="1">
    <source>
        <dbReference type="SAM" id="MobiDB-lite"/>
    </source>
</evidence>
<sequence>MFHKIFQAQRPLMGIGARPGAHSILRALSPRLTQGHSVSQGLSLPPGSGLLEPWVLLQSPCAPGGDQTHPTQISWLSLLTILRAYSGALSSPAVRCKTRWGAPEVLAPLNLLALPWHAQLDLPAEPSTVGATKRLSGTFLWPLPRLGCQTALGPASMPWPTPITLGWDGTGPVVGTKCATAWAQGPEDRLVSRAFLSPYWGSLSLALGALTRGVQQRPVDLSPHVPTAGPRMKMRRGMENEDSLALQRPSRKPHVAPVVVGFWELWRGETVAPSLVPRPLPPSTPSLASGCGPLGQPVLSRRASGASMLQQQLEGLSQEGWYLLAGRSWGNRHPPLKAPTPNWFLGARLRTLPSHFPVPSAAWPPALTPPCPTWSSLGSPSLGLLPSVPRGPPDMSPAQPTAGPGEALRAGSQRQIVTGPSPTAPIRMYLTSAGSPNPRRGCDEHPPLQRPLAAYRAQMTRFWLALPGSPSVALLPGTQGHRLWRWDGTVLESWVRRLHWLCCRQREPGVRARAPTSEEKAGPAGMPRVLISAVGRSPQAQSAPPHVRASEPGLQGQGAILLARTQPLGPQEHLREKRGWGGGHRQPWCTSGLADPPGSPLLAGESRADSTGPMRKAKQERPKSESASQHIPQLHHTPQNKIPYFPLTITPTSSPFPMGALRAAASFVEIGTSSGTWEERGRDSQGPGHKRPRPRDPWEMGGWDSQPARVLAQGSPGDPMWKDHGKVLIQPRERAGPGGDTNARGGWTSLVTMVSSRDGPRNVRLRTSRGPGTQGPPYPVMSCRACSSGFSWYSMPCLAHKDLTSGATLCKLCRGIVGKRLGRAKCLSPPLAYTEASQAWEPCPSPSPHVPTGWGRRAGLPVNKGTDHPGLLGSHNQGRCQATREGVVSTMTTRHKAREPLSWPQQGWPQKHVQGPGGSPHLPTSAQVGLGPTAPHNTPHACAHWCSIWKLRCPLNQSLKKDCSTLQVADSLGGSKSTKGPSPSHKAQPYPGLTALPRFPTSRSKSFLPPFLAQPCASQHDAGPRTWISVQALQGPVASFLATLTWLLNHLHGAQAPCGNRASLPTRSSPGQAWGVSAAPDEALGQELGTSEPFLAGPHIKAPINASA</sequence>
<name>A0A5N4DLW7_CAMDR</name>
<feature type="region of interest" description="Disordered" evidence="1">
    <location>
        <begin position="1086"/>
        <end position="1108"/>
    </location>
</feature>
<gene>
    <name evidence="2" type="ORF">Cadr_000014356</name>
</gene>
<dbReference type="AlphaFoldDB" id="A0A5N4DLW7"/>
<feature type="region of interest" description="Disordered" evidence="1">
    <location>
        <begin position="971"/>
        <end position="991"/>
    </location>
</feature>
<evidence type="ECO:0000313" key="3">
    <source>
        <dbReference type="Proteomes" id="UP000299084"/>
    </source>
</evidence>
<dbReference type="Proteomes" id="UP000299084">
    <property type="component" value="Unassembled WGS sequence"/>
</dbReference>
<dbReference type="EMBL" id="JWIN03000010">
    <property type="protein sequence ID" value="KAB1272067.1"/>
    <property type="molecule type" value="Genomic_DNA"/>
</dbReference>
<feature type="region of interest" description="Disordered" evidence="1">
    <location>
        <begin position="897"/>
        <end position="932"/>
    </location>
</feature>
<comment type="caution">
    <text evidence="2">The sequence shown here is derived from an EMBL/GenBank/DDBJ whole genome shotgun (WGS) entry which is preliminary data.</text>
</comment>
<evidence type="ECO:0000313" key="2">
    <source>
        <dbReference type="EMBL" id="KAB1272067.1"/>
    </source>
</evidence>
<proteinExistence type="predicted"/>
<organism evidence="2 3">
    <name type="scientific">Camelus dromedarius</name>
    <name type="common">Dromedary</name>
    <name type="synonym">Arabian camel</name>
    <dbReference type="NCBI Taxonomy" id="9838"/>
    <lineage>
        <taxon>Eukaryota</taxon>
        <taxon>Metazoa</taxon>
        <taxon>Chordata</taxon>
        <taxon>Craniata</taxon>
        <taxon>Vertebrata</taxon>
        <taxon>Euteleostomi</taxon>
        <taxon>Mammalia</taxon>
        <taxon>Eutheria</taxon>
        <taxon>Laurasiatheria</taxon>
        <taxon>Artiodactyla</taxon>
        <taxon>Tylopoda</taxon>
        <taxon>Camelidae</taxon>
        <taxon>Camelus</taxon>
    </lineage>
</organism>